<evidence type="ECO:0000256" key="2">
    <source>
        <dbReference type="ARBA" id="ARBA00004870"/>
    </source>
</evidence>
<keyword evidence="6 13" id="KW-0441">Lipid A biosynthesis</keyword>
<dbReference type="Pfam" id="PF02606">
    <property type="entry name" value="LpxK"/>
    <property type="match status" value="1"/>
</dbReference>
<evidence type="ECO:0000256" key="6">
    <source>
        <dbReference type="ARBA" id="ARBA00022556"/>
    </source>
</evidence>
<dbReference type="UniPathway" id="UPA00359">
    <property type="reaction ID" value="UER00482"/>
</dbReference>
<dbReference type="PANTHER" id="PTHR42724:SF1">
    <property type="entry name" value="TETRAACYLDISACCHARIDE 4'-KINASE, MITOCHONDRIAL-RELATED"/>
    <property type="match status" value="1"/>
</dbReference>
<evidence type="ECO:0000256" key="7">
    <source>
        <dbReference type="ARBA" id="ARBA00022679"/>
    </source>
</evidence>
<dbReference type="GO" id="GO:0009244">
    <property type="term" value="P:lipopolysaccharide core region biosynthetic process"/>
    <property type="evidence" value="ECO:0007669"/>
    <property type="project" value="TreeGrafter"/>
</dbReference>
<comment type="function">
    <text evidence="1 13">Transfers the gamma-phosphate of ATP to the 4'-position of a tetraacyldisaccharide 1-phosphate intermediate (termed DS-1-P) to form tetraacyldisaccharide 1,4'-bis-phosphate (lipid IVA).</text>
</comment>
<dbReference type="GO" id="GO:0009029">
    <property type="term" value="F:lipid-A 4'-kinase activity"/>
    <property type="evidence" value="ECO:0007669"/>
    <property type="project" value="UniProtKB-UniRule"/>
</dbReference>
<keyword evidence="10 13" id="KW-0067">ATP-binding</keyword>
<evidence type="ECO:0000313" key="14">
    <source>
        <dbReference type="EMBL" id="HEN41897.1"/>
    </source>
</evidence>
<sequence>MSCTGFWRRLASGEERGAAARLLGAVLAIPAVPYGLVVRLRALAYARGLFTVKHLDRPVISVGNLTVGGTGKTPMVAYLAHRLMARGRRVAVISRGYGGSLEGETRIVSDGRTLFLTAAEAGDEPVHLAMSVPGLMAVIGTDRHAAGIMAQERLNPDVFILDDGYQHLRLHRDLNILLMDCNRPLGNGLVLPAGLLREPQTAVRRADLVVYTRCSGDKAPAVHAMIPSCRAGHTLTGAALLPDGEVQPFAALRGLRGVAFAGIAEPDVFFAALRREGLDIVATIPFADHCPYGKPEIALLREAADDSGADYLITTGKDGVKLSPYLAHLRPVHATVLEMSLFDSAPLETSLDKVL</sequence>
<comment type="pathway">
    <text evidence="2 13">Glycolipid biosynthesis; lipid IV(A) biosynthesis; lipid IV(A) from (3R)-3-hydroxytetradecanoyl-[acyl-carrier-protein] and UDP-N-acetyl-alpha-D-glucosamine: step 6/6.</text>
</comment>
<organism evidence="14">
    <name type="scientific">Geobacter metallireducens</name>
    <dbReference type="NCBI Taxonomy" id="28232"/>
    <lineage>
        <taxon>Bacteria</taxon>
        <taxon>Pseudomonadati</taxon>
        <taxon>Thermodesulfobacteriota</taxon>
        <taxon>Desulfuromonadia</taxon>
        <taxon>Geobacterales</taxon>
        <taxon>Geobacteraceae</taxon>
        <taxon>Geobacter</taxon>
    </lineage>
</organism>
<proteinExistence type="inferred from homology"/>
<evidence type="ECO:0000256" key="12">
    <source>
        <dbReference type="ARBA" id="ARBA00029757"/>
    </source>
</evidence>
<dbReference type="EC" id="2.7.1.130" evidence="3 13"/>
<feature type="binding site" evidence="13">
    <location>
        <begin position="66"/>
        <end position="73"/>
    </location>
    <ligand>
        <name>ATP</name>
        <dbReference type="ChEBI" id="CHEBI:30616"/>
    </ligand>
</feature>
<keyword evidence="9 13" id="KW-0418">Kinase</keyword>
<evidence type="ECO:0000256" key="5">
    <source>
        <dbReference type="ARBA" id="ARBA00022516"/>
    </source>
</evidence>
<evidence type="ECO:0000256" key="4">
    <source>
        <dbReference type="ARBA" id="ARBA00016436"/>
    </source>
</evidence>
<comment type="caution">
    <text evidence="14">The sequence shown here is derived from an EMBL/GenBank/DDBJ whole genome shotgun (WGS) entry which is preliminary data.</text>
</comment>
<dbReference type="InterPro" id="IPR027417">
    <property type="entry name" value="P-loop_NTPase"/>
</dbReference>
<dbReference type="HAMAP" id="MF_00409">
    <property type="entry name" value="LpxK"/>
    <property type="match status" value="1"/>
</dbReference>
<comment type="similarity">
    <text evidence="13">Belongs to the LpxK family.</text>
</comment>
<dbReference type="GO" id="GO:0005886">
    <property type="term" value="C:plasma membrane"/>
    <property type="evidence" value="ECO:0007669"/>
    <property type="project" value="TreeGrafter"/>
</dbReference>
<gene>
    <name evidence="13 14" type="primary">lpxK</name>
    <name evidence="14" type="ORF">ENQ87_05905</name>
</gene>
<dbReference type="GO" id="GO:0005524">
    <property type="term" value="F:ATP binding"/>
    <property type="evidence" value="ECO:0007669"/>
    <property type="project" value="UniProtKB-UniRule"/>
</dbReference>
<keyword evidence="8 13" id="KW-0547">Nucleotide-binding</keyword>
<keyword evidence="11 13" id="KW-0443">Lipid metabolism</keyword>
<dbReference type="CDD" id="cd01983">
    <property type="entry name" value="SIMIBI"/>
    <property type="match status" value="1"/>
</dbReference>
<protein>
    <recommendedName>
        <fullName evidence="4 13">Tetraacyldisaccharide 4'-kinase</fullName>
        <ecNumber evidence="3 13">2.7.1.130</ecNumber>
    </recommendedName>
    <alternativeName>
        <fullName evidence="12 13">Lipid A 4'-kinase</fullName>
    </alternativeName>
</protein>
<evidence type="ECO:0000256" key="10">
    <source>
        <dbReference type="ARBA" id="ARBA00022840"/>
    </source>
</evidence>
<dbReference type="EMBL" id="DSOV01000022">
    <property type="protein sequence ID" value="HEN41897.1"/>
    <property type="molecule type" value="Genomic_DNA"/>
</dbReference>
<evidence type="ECO:0000256" key="8">
    <source>
        <dbReference type="ARBA" id="ARBA00022741"/>
    </source>
</evidence>
<evidence type="ECO:0000256" key="11">
    <source>
        <dbReference type="ARBA" id="ARBA00023098"/>
    </source>
</evidence>
<keyword evidence="5 13" id="KW-0444">Lipid biosynthesis</keyword>
<evidence type="ECO:0000256" key="13">
    <source>
        <dbReference type="HAMAP-Rule" id="MF_00409"/>
    </source>
</evidence>
<keyword evidence="7 13" id="KW-0808">Transferase</keyword>
<comment type="catalytic activity">
    <reaction evidence="13">
        <text>a lipid A disaccharide + ATP = a lipid IVA + ADP + H(+)</text>
        <dbReference type="Rhea" id="RHEA:67840"/>
        <dbReference type="ChEBI" id="CHEBI:15378"/>
        <dbReference type="ChEBI" id="CHEBI:30616"/>
        <dbReference type="ChEBI" id="CHEBI:176343"/>
        <dbReference type="ChEBI" id="CHEBI:176425"/>
        <dbReference type="ChEBI" id="CHEBI:456216"/>
        <dbReference type="EC" id="2.7.1.130"/>
    </reaction>
</comment>
<dbReference type="PANTHER" id="PTHR42724">
    <property type="entry name" value="TETRAACYLDISACCHARIDE 4'-KINASE"/>
    <property type="match status" value="1"/>
</dbReference>
<dbReference type="AlphaFoldDB" id="A0A831UBH2"/>
<name>A0A831UBH2_GEOME</name>
<dbReference type="GO" id="GO:0009245">
    <property type="term" value="P:lipid A biosynthetic process"/>
    <property type="evidence" value="ECO:0007669"/>
    <property type="project" value="UniProtKB-UniRule"/>
</dbReference>
<evidence type="ECO:0000256" key="1">
    <source>
        <dbReference type="ARBA" id="ARBA00002274"/>
    </source>
</evidence>
<dbReference type="InterPro" id="IPR003758">
    <property type="entry name" value="LpxK"/>
</dbReference>
<dbReference type="NCBIfam" id="TIGR00682">
    <property type="entry name" value="lpxK"/>
    <property type="match status" value="1"/>
</dbReference>
<reference evidence="14" key="1">
    <citation type="journal article" date="2020" name="mSystems">
        <title>Genome- and Community-Level Interaction Insights into Carbon Utilization and Element Cycling Functions of Hydrothermarchaeota in Hydrothermal Sediment.</title>
        <authorList>
            <person name="Zhou Z."/>
            <person name="Liu Y."/>
            <person name="Xu W."/>
            <person name="Pan J."/>
            <person name="Luo Z.H."/>
            <person name="Li M."/>
        </authorList>
    </citation>
    <scope>NUCLEOTIDE SEQUENCE [LARGE SCALE GENOMIC DNA]</scope>
    <source>
        <strain evidence="14">SpSt-349</strain>
    </source>
</reference>
<evidence type="ECO:0000256" key="9">
    <source>
        <dbReference type="ARBA" id="ARBA00022777"/>
    </source>
</evidence>
<dbReference type="SUPFAM" id="SSF52540">
    <property type="entry name" value="P-loop containing nucleoside triphosphate hydrolases"/>
    <property type="match status" value="1"/>
</dbReference>
<evidence type="ECO:0000256" key="3">
    <source>
        <dbReference type="ARBA" id="ARBA00012071"/>
    </source>
</evidence>
<accession>A0A831UBH2</accession>